<organism evidence="1">
    <name type="scientific">Brugia malayi</name>
    <name type="common">Filarial nematode worm</name>
    <dbReference type="NCBI Taxonomy" id="6279"/>
    <lineage>
        <taxon>Eukaryota</taxon>
        <taxon>Metazoa</taxon>
        <taxon>Ecdysozoa</taxon>
        <taxon>Nematoda</taxon>
        <taxon>Chromadorea</taxon>
        <taxon>Rhabditida</taxon>
        <taxon>Spirurina</taxon>
        <taxon>Spiruromorpha</taxon>
        <taxon>Filarioidea</taxon>
        <taxon>Onchocercidae</taxon>
        <taxon>Brugia</taxon>
    </lineage>
</organism>
<reference evidence="1" key="2">
    <citation type="submission" date="2012-12" db="EMBL/GenBank/DDBJ databases">
        <authorList>
            <consortium name="WormBase Consortium"/>
            <person name="Ghedin E."/>
            <person name="Paulini M."/>
        </authorList>
    </citation>
    <scope>NUCLEOTIDE SEQUENCE</scope>
    <source>
        <strain evidence="1">FR3</strain>
    </source>
</reference>
<dbReference type="AlphaFoldDB" id="A0A1I9G3H9"/>
<reference evidence="1" key="1">
    <citation type="journal article" date="2007" name="Science">
        <title>Draft genome of the filarial nematode parasite Brugia malayi.</title>
        <authorList>
            <person name="Ghedin E."/>
            <person name="Wang S."/>
            <person name="Spiro D."/>
            <person name="Caler E."/>
            <person name="Zhao Q."/>
            <person name="Crabtree J."/>
            <person name="Allen J.E."/>
            <person name="Delcher A.L."/>
            <person name="Guiliano D.B."/>
            <person name="Miranda-Saavedra D."/>
            <person name="Angiuoli S.V."/>
            <person name="Creasy T."/>
            <person name="Amedeo P."/>
            <person name="Haas B."/>
            <person name="El-Sayed N.M."/>
            <person name="Wortman J.R."/>
            <person name="Feldblyum T."/>
            <person name="Tallon L."/>
            <person name="Schatz M."/>
            <person name="Shumway M."/>
            <person name="Koo H."/>
            <person name="Salzberg S.L."/>
            <person name="Schobel S."/>
            <person name="Pertea M."/>
            <person name="Pop M."/>
            <person name="White O."/>
            <person name="Barton G.J."/>
            <person name="Carlow C.K."/>
            <person name="Crawford M.J."/>
            <person name="Daub J."/>
            <person name="Dimmic M.W."/>
            <person name="Estes C.F."/>
            <person name="Foster J.M."/>
            <person name="Ganatra M."/>
            <person name="Gregory W.F."/>
            <person name="Johnson N.M."/>
            <person name="Jin J."/>
            <person name="Komuniecki R."/>
            <person name="Korf I."/>
            <person name="Kumar S."/>
            <person name="Laney S."/>
            <person name="Li B.W."/>
            <person name="Li W."/>
            <person name="Lindblom T.H."/>
            <person name="Lustigman S."/>
            <person name="Ma D."/>
            <person name="Maina C.V."/>
            <person name="Martin D.M."/>
            <person name="McCarter J.P."/>
            <person name="McReynolds L."/>
            <person name="Mitreva M."/>
            <person name="Nutman T.B."/>
            <person name="Parkinson J."/>
            <person name="Peregrin-Alvarez J.M."/>
            <person name="Poole C."/>
            <person name="Ren Q."/>
            <person name="Saunders L."/>
            <person name="Sluder A.E."/>
            <person name="Smith K."/>
            <person name="Stanke M."/>
            <person name="Unnasch T.R."/>
            <person name="Ware J."/>
            <person name="Wei A.D."/>
            <person name="Weil G."/>
            <person name="Williams D.J."/>
            <person name="Zhang Y."/>
            <person name="Williams S.A."/>
            <person name="Fraser-Liggett C."/>
            <person name="Slatko B."/>
            <person name="Blaxter M.L."/>
            <person name="Scott A.L."/>
        </authorList>
    </citation>
    <scope>NUCLEOTIDE SEQUENCE</scope>
    <source>
        <strain evidence="1">FR3</strain>
    </source>
</reference>
<accession>A0A1I9G3H9</accession>
<proteinExistence type="predicted"/>
<dbReference type="EMBL" id="LN856992">
    <property type="protein sequence ID" value="CDP97994.1"/>
    <property type="molecule type" value="Genomic_DNA"/>
</dbReference>
<evidence type="ECO:0000313" key="1">
    <source>
        <dbReference type="EMBL" id="CDP97994.1"/>
    </source>
</evidence>
<protein>
    <submittedName>
        <fullName evidence="1">Bm14473</fullName>
    </submittedName>
</protein>
<gene>
    <name evidence="1" type="primary">Bm14473</name>
    <name evidence="1" type="ORF">BM_Bm14473</name>
</gene>
<sequence length="34" mass="3589">MLEPKSLKLSLNSVTASITVGLICAEVISSKISR</sequence>
<name>A0A1I9G3H9_BRUMA</name>